<proteinExistence type="predicted"/>
<sequence>MNAAHDRWTATRDAAVWAPHGIAALAATHWLDDVEREYDGVPGWWRADGTAAAGRQTPADVRLRRGEAMYFGDLMLRAVDRDGAIALRAWDPDAPSRRGISAIVRAAYDPAFHVRGEFAATPRAAERQTVDGRRDDIVYPGAVTFELDGAELELTVEQEDDGSFFAAFSDATSGTESYQFRFLRLAAPDAAGCVEVDLNRAYLPPCAFSDHYTCAFPPPSNRWAVPITSGELLVR</sequence>
<dbReference type="RefSeq" id="WP_191765993.1">
    <property type="nucleotide sequence ID" value="NZ_JACSPM010000002.1"/>
</dbReference>
<organism evidence="1 2">
    <name type="scientific">Microbacterium gallinarum</name>
    <dbReference type="NCBI Taxonomy" id="2762209"/>
    <lineage>
        <taxon>Bacteria</taxon>
        <taxon>Bacillati</taxon>
        <taxon>Actinomycetota</taxon>
        <taxon>Actinomycetes</taxon>
        <taxon>Micrococcales</taxon>
        <taxon>Microbacteriaceae</taxon>
        <taxon>Microbacterium</taxon>
    </lineage>
</organism>
<dbReference type="EMBL" id="JACSPM010000002">
    <property type="protein sequence ID" value="MBD8023667.1"/>
    <property type="molecule type" value="Genomic_DNA"/>
</dbReference>
<protein>
    <submittedName>
        <fullName evidence="1">DUF1684 domain-containing protein</fullName>
    </submittedName>
</protein>
<accession>A0ABR8X3H0</accession>
<evidence type="ECO:0000313" key="2">
    <source>
        <dbReference type="Proteomes" id="UP000602532"/>
    </source>
</evidence>
<dbReference type="Proteomes" id="UP000602532">
    <property type="component" value="Unassembled WGS sequence"/>
</dbReference>
<dbReference type="PANTHER" id="PTHR41913">
    <property type="entry name" value="DUF1684 DOMAIN-CONTAINING PROTEIN"/>
    <property type="match status" value="1"/>
</dbReference>
<evidence type="ECO:0000313" key="1">
    <source>
        <dbReference type="EMBL" id="MBD8023667.1"/>
    </source>
</evidence>
<keyword evidence="2" id="KW-1185">Reference proteome</keyword>
<gene>
    <name evidence="1" type="ORF">H9622_08695</name>
</gene>
<dbReference type="InterPro" id="IPR012467">
    <property type="entry name" value="DUF1684"/>
</dbReference>
<dbReference type="Pfam" id="PF07920">
    <property type="entry name" value="DUF1684"/>
    <property type="match status" value="1"/>
</dbReference>
<comment type="caution">
    <text evidence="1">The sequence shown here is derived from an EMBL/GenBank/DDBJ whole genome shotgun (WGS) entry which is preliminary data.</text>
</comment>
<dbReference type="PANTHER" id="PTHR41913:SF1">
    <property type="entry name" value="DUF1684 DOMAIN-CONTAINING PROTEIN"/>
    <property type="match status" value="1"/>
</dbReference>
<name>A0ABR8X3H0_9MICO</name>
<reference evidence="1 2" key="1">
    <citation type="submission" date="2020-08" db="EMBL/GenBank/DDBJ databases">
        <title>A Genomic Blueprint of the Chicken Gut Microbiome.</title>
        <authorList>
            <person name="Gilroy R."/>
            <person name="Ravi A."/>
            <person name="Getino M."/>
            <person name="Pursley I."/>
            <person name="Horton D.L."/>
            <person name="Alikhan N.-F."/>
            <person name="Baker D."/>
            <person name="Gharbi K."/>
            <person name="Hall N."/>
            <person name="Watson M."/>
            <person name="Adriaenssens E.M."/>
            <person name="Foster-Nyarko E."/>
            <person name="Jarju S."/>
            <person name="Secka A."/>
            <person name="Antonio M."/>
            <person name="Oren A."/>
            <person name="Chaudhuri R."/>
            <person name="La Ragione R.M."/>
            <person name="Hildebrand F."/>
            <person name="Pallen M.J."/>
        </authorList>
    </citation>
    <scope>NUCLEOTIDE SEQUENCE [LARGE SCALE GENOMIC DNA]</scope>
    <source>
        <strain evidence="1 2">Sa1CUA4</strain>
    </source>
</reference>